<evidence type="ECO:0000256" key="3">
    <source>
        <dbReference type="ARBA" id="ARBA00022475"/>
    </source>
</evidence>
<dbReference type="InterPro" id="IPR003663">
    <property type="entry name" value="Sugar/inositol_transpt"/>
</dbReference>
<feature type="domain" description="Major facilitator superfamily (MFS) profile" evidence="10">
    <location>
        <begin position="39"/>
        <end position="475"/>
    </location>
</feature>
<keyword evidence="4" id="KW-0762">Sugar transport</keyword>
<evidence type="ECO:0000259" key="10">
    <source>
        <dbReference type="PROSITE" id="PS50850"/>
    </source>
</evidence>
<dbReference type="Pfam" id="PF00083">
    <property type="entry name" value="Sugar_tr"/>
    <property type="match status" value="1"/>
</dbReference>
<evidence type="ECO:0000256" key="9">
    <source>
        <dbReference type="SAM" id="Phobius"/>
    </source>
</evidence>
<evidence type="ECO:0000256" key="8">
    <source>
        <dbReference type="ARBA" id="ARBA00023180"/>
    </source>
</evidence>
<dbReference type="InterPro" id="IPR036259">
    <property type="entry name" value="MFS_trans_sf"/>
</dbReference>
<dbReference type="PANTHER" id="PTHR48021:SF47">
    <property type="entry name" value="GH17672P"/>
    <property type="match status" value="1"/>
</dbReference>
<accession>A0AAW1V867</accession>
<evidence type="ECO:0000256" key="7">
    <source>
        <dbReference type="ARBA" id="ARBA00023136"/>
    </source>
</evidence>
<dbReference type="InterPro" id="IPR020846">
    <property type="entry name" value="MFS_dom"/>
</dbReference>
<feature type="transmembrane region" description="Helical" evidence="9">
    <location>
        <begin position="142"/>
        <end position="162"/>
    </location>
</feature>
<feature type="transmembrane region" description="Helical" evidence="9">
    <location>
        <begin position="383"/>
        <end position="408"/>
    </location>
</feature>
<evidence type="ECO:0000256" key="5">
    <source>
        <dbReference type="ARBA" id="ARBA00022692"/>
    </source>
</evidence>
<dbReference type="GO" id="GO:0022857">
    <property type="term" value="F:transmembrane transporter activity"/>
    <property type="evidence" value="ECO:0007669"/>
    <property type="project" value="InterPro"/>
</dbReference>
<feature type="transmembrane region" description="Helical" evidence="9">
    <location>
        <begin position="116"/>
        <end position="136"/>
    </location>
</feature>
<keyword evidence="8" id="KW-0325">Glycoprotein</keyword>
<protein>
    <recommendedName>
        <fullName evidence="10">Major facilitator superfamily (MFS) profile domain-containing protein</fullName>
    </recommendedName>
</protein>
<dbReference type="InterPro" id="IPR005829">
    <property type="entry name" value="Sugar_transporter_CS"/>
</dbReference>
<evidence type="ECO:0000256" key="4">
    <source>
        <dbReference type="ARBA" id="ARBA00022597"/>
    </source>
</evidence>
<dbReference type="InterPro" id="IPR050549">
    <property type="entry name" value="MFS_Trehalose_Transporter"/>
</dbReference>
<sequence>MISEKNIASETVYCPTTTTIKKGVRLEAQVTKENAINYKLYIAVFTVNILAFAAGNAHAWPSSAMLSLKSKDTERNPLGAPITSSEESWIVSFMHLGSAVATIFAGYISDRRGRRTTLLIFVIPWLLSHICLIFATTVSEFLLWRFIMGVGIGSIHAIIPIYVGEVSEIRIRGFLGNFLQILYTLGLLFVYTIAPFISLVGLSIILTIPLGLCLIIFRSLVPESPHYYVNQRNLEAAEMSLSKLRTTRDQNTLFKELSDIEEIFEESRNMQSMKQILRSKSFRKGITISMGLMFFQQFSGVHVFISYLESIFALTDGAISSSTSSSIVILVRLGSVLVGTCLVDIWGRKVLLIISSTFCGSSLATIGLFFWMKNNGVDMSIWWWLPVFSSLIYMIGFSFGLGPLPWTLLGELFSNSTKALASSISTFTAFFLSFVVTITFRSLEHSLGLHGAFWFFAVQTVIGLIFIVFYVPETKGKSFQEVQRMLER</sequence>
<proteinExistence type="predicted"/>
<keyword evidence="7 9" id="KW-0472">Membrane</keyword>
<organism evidence="11 12">
    <name type="scientific">Henosepilachna vigintioctopunctata</name>
    <dbReference type="NCBI Taxonomy" id="420089"/>
    <lineage>
        <taxon>Eukaryota</taxon>
        <taxon>Metazoa</taxon>
        <taxon>Ecdysozoa</taxon>
        <taxon>Arthropoda</taxon>
        <taxon>Hexapoda</taxon>
        <taxon>Insecta</taxon>
        <taxon>Pterygota</taxon>
        <taxon>Neoptera</taxon>
        <taxon>Endopterygota</taxon>
        <taxon>Coleoptera</taxon>
        <taxon>Polyphaga</taxon>
        <taxon>Cucujiformia</taxon>
        <taxon>Coccinelloidea</taxon>
        <taxon>Coccinellidae</taxon>
        <taxon>Epilachninae</taxon>
        <taxon>Epilachnini</taxon>
        <taxon>Henosepilachna</taxon>
    </lineage>
</organism>
<feature type="transmembrane region" description="Helical" evidence="9">
    <location>
        <begin position="285"/>
        <end position="305"/>
    </location>
</feature>
<evidence type="ECO:0000256" key="1">
    <source>
        <dbReference type="ARBA" id="ARBA00004651"/>
    </source>
</evidence>
<dbReference type="PANTHER" id="PTHR48021">
    <property type="match status" value="1"/>
</dbReference>
<comment type="subcellular location">
    <subcellularLocation>
        <location evidence="1">Cell membrane</location>
        <topology evidence="1">Multi-pass membrane protein</topology>
    </subcellularLocation>
</comment>
<dbReference type="FunFam" id="1.20.1250.20:FF:000218">
    <property type="entry name" value="facilitated trehalose transporter Tret1"/>
    <property type="match status" value="1"/>
</dbReference>
<keyword evidence="5 9" id="KW-0812">Transmembrane</keyword>
<gene>
    <name evidence="11" type="ORF">WA026_000469</name>
</gene>
<evidence type="ECO:0000256" key="2">
    <source>
        <dbReference type="ARBA" id="ARBA00022448"/>
    </source>
</evidence>
<feature type="transmembrane region" description="Helical" evidence="9">
    <location>
        <begin position="89"/>
        <end position="109"/>
    </location>
</feature>
<feature type="transmembrane region" description="Helical" evidence="9">
    <location>
        <begin position="40"/>
        <end position="60"/>
    </location>
</feature>
<feature type="transmembrane region" description="Helical" evidence="9">
    <location>
        <begin position="325"/>
        <end position="343"/>
    </location>
</feature>
<keyword evidence="3" id="KW-1003">Cell membrane</keyword>
<evidence type="ECO:0000313" key="11">
    <source>
        <dbReference type="EMBL" id="KAK9888200.1"/>
    </source>
</evidence>
<dbReference type="PRINTS" id="PR00171">
    <property type="entry name" value="SUGRTRNSPORT"/>
</dbReference>
<dbReference type="SUPFAM" id="SSF103473">
    <property type="entry name" value="MFS general substrate transporter"/>
    <property type="match status" value="1"/>
</dbReference>
<evidence type="ECO:0000256" key="6">
    <source>
        <dbReference type="ARBA" id="ARBA00022989"/>
    </source>
</evidence>
<feature type="transmembrane region" description="Helical" evidence="9">
    <location>
        <begin position="420"/>
        <end position="440"/>
    </location>
</feature>
<dbReference type="PROSITE" id="PS50850">
    <property type="entry name" value="MFS"/>
    <property type="match status" value="1"/>
</dbReference>
<keyword evidence="6 9" id="KW-1133">Transmembrane helix</keyword>
<keyword evidence="2" id="KW-0813">Transport</keyword>
<dbReference type="Proteomes" id="UP001431783">
    <property type="component" value="Unassembled WGS sequence"/>
</dbReference>
<evidence type="ECO:0000313" key="12">
    <source>
        <dbReference type="Proteomes" id="UP001431783"/>
    </source>
</evidence>
<name>A0AAW1V867_9CUCU</name>
<feature type="transmembrane region" description="Helical" evidence="9">
    <location>
        <begin position="200"/>
        <end position="221"/>
    </location>
</feature>
<dbReference type="InterPro" id="IPR005828">
    <property type="entry name" value="MFS_sugar_transport-like"/>
</dbReference>
<reference evidence="11 12" key="1">
    <citation type="submission" date="2023-03" db="EMBL/GenBank/DDBJ databases">
        <title>Genome insight into feeding habits of ladybird beetles.</title>
        <authorList>
            <person name="Li H.-S."/>
            <person name="Huang Y.-H."/>
            <person name="Pang H."/>
        </authorList>
    </citation>
    <scope>NUCLEOTIDE SEQUENCE [LARGE SCALE GENOMIC DNA]</scope>
    <source>
        <strain evidence="11">SYSU_2023b</strain>
        <tissue evidence="11">Whole body</tissue>
    </source>
</reference>
<dbReference type="GO" id="GO:0005886">
    <property type="term" value="C:plasma membrane"/>
    <property type="evidence" value="ECO:0007669"/>
    <property type="project" value="UniProtKB-SubCell"/>
</dbReference>
<dbReference type="PROSITE" id="PS00217">
    <property type="entry name" value="SUGAR_TRANSPORT_2"/>
    <property type="match status" value="1"/>
</dbReference>
<feature type="transmembrane region" description="Helical" evidence="9">
    <location>
        <begin position="350"/>
        <end position="371"/>
    </location>
</feature>
<dbReference type="AlphaFoldDB" id="A0AAW1V867"/>
<feature type="transmembrane region" description="Helical" evidence="9">
    <location>
        <begin position="174"/>
        <end position="194"/>
    </location>
</feature>
<comment type="caution">
    <text evidence="11">The sequence shown here is derived from an EMBL/GenBank/DDBJ whole genome shotgun (WGS) entry which is preliminary data.</text>
</comment>
<dbReference type="Gene3D" id="1.20.1250.20">
    <property type="entry name" value="MFS general substrate transporter like domains"/>
    <property type="match status" value="1"/>
</dbReference>
<dbReference type="EMBL" id="JARQZJ010000121">
    <property type="protein sequence ID" value="KAK9888200.1"/>
    <property type="molecule type" value="Genomic_DNA"/>
</dbReference>
<keyword evidence="12" id="KW-1185">Reference proteome</keyword>
<feature type="transmembrane region" description="Helical" evidence="9">
    <location>
        <begin position="452"/>
        <end position="471"/>
    </location>
</feature>